<dbReference type="PANTHER" id="PTHR22920:SF7">
    <property type="entry name" value="MSP DOMAIN-CONTAINING PROTEIN-RELATED"/>
    <property type="match status" value="1"/>
</dbReference>
<evidence type="ECO:0000256" key="5">
    <source>
        <dbReference type="ARBA" id="ARBA00037744"/>
    </source>
</evidence>
<sequence>MEITDTLNQLVDARMTKGTHRCDQPARRIGYSIKITDMKRLGLAPTCGVLDPMENEGTSNDCITIEETNTPDGTVAQFRGEWFQGDGMVRRKNLPIEYNT</sequence>
<dbReference type="Gene3D" id="2.60.40.10">
    <property type="entry name" value="Immunoglobulins"/>
    <property type="match status" value="1"/>
</dbReference>
<evidence type="ECO:0000256" key="2">
    <source>
        <dbReference type="ARBA" id="ARBA00022490"/>
    </source>
</evidence>
<dbReference type="InterPro" id="IPR000535">
    <property type="entry name" value="MSP_dom"/>
</dbReference>
<keyword evidence="4" id="KW-0966">Cell projection</keyword>
<dbReference type="AlphaFoldDB" id="A0A8R1IFZ0"/>
<dbReference type="GO" id="GO:0005856">
    <property type="term" value="C:cytoskeleton"/>
    <property type="evidence" value="ECO:0007669"/>
    <property type="project" value="UniProtKB-SubCell"/>
</dbReference>
<dbReference type="EnsemblMetazoa" id="CJA26505b.1">
    <property type="protein sequence ID" value="CJA26505b.1"/>
    <property type="gene ID" value="WBGene00182077"/>
</dbReference>
<evidence type="ECO:0000256" key="3">
    <source>
        <dbReference type="ARBA" id="ARBA00023212"/>
    </source>
</evidence>
<comment type="subcellular location">
    <subcellularLocation>
        <location evidence="6">Cell projection</location>
        <location evidence="6">Pseudopodium</location>
    </subcellularLocation>
    <subcellularLocation>
        <location evidence="1">Cytoplasm</location>
        <location evidence="1">Cytoskeleton</location>
    </subcellularLocation>
</comment>
<evidence type="ECO:0000313" key="8">
    <source>
        <dbReference type="EnsemblMetazoa" id="CJA26505b.1"/>
    </source>
</evidence>
<dbReference type="PROSITE" id="PS50202">
    <property type="entry name" value="MSP"/>
    <property type="match status" value="1"/>
</dbReference>
<accession>A0A8R1IFZ0</accession>
<dbReference type="InterPro" id="IPR051155">
    <property type="entry name" value="Nematode_MSP"/>
</dbReference>
<reference evidence="8" key="2">
    <citation type="submission" date="2022-06" db="UniProtKB">
        <authorList>
            <consortium name="EnsemblMetazoa"/>
        </authorList>
    </citation>
    <scope>IDENTIFICATION</scope>
    <source>
        <strain evidence="8">DF5081</strain>
    </source>
</reference>
<evidence type="ECO:0000256" key="6">
    <source>
        <dbReference type="ARBA" id="ARBA00037818"/>
    </source>
</evidence>
<dbReference type="InterPro" id="IPR013783">
    <property type="entry name" value="Ig-like_fold"/>
</dbReference>
<evidence type="ECO:0000256" key="1">
    <source>
        <dbReference type="ARBA" id="ARBA00004245"/>
    </source>
</evidence>
<dbReference type="GO" id="GO:0031143">
    <property type="term" value="C:pseudopodium"/>
    <property type="evidence" value="ECO:0007669"/>
    <property type="project" value="UniProtKB-SubCell"/>
</dbReference>
<reference evidence="9" key="1">
    <citation type="submission" date="2010-08" db="EMBL/GenBank/DDBJ databases">
        <authorList>
            <consortium name="Caenorhabditis japonica Sequencing Consortium"/>
            <person name="Wilson R.K."/>
        </authorList>
    </citation>
    <scope>NUCLEOTIDE SEQUENCE [LARGE SCALE GENOMIC DNA]</scope>
    <source>
        <strain evidence="9">DF5081</strain>
    </source>
</reference>
<feature type="domain" description="MSP" evidence="7">
    <location>
        <begin position="1"/>
        <end position="100"/>
    </location>
</feature>
<name>A0A8R1IFZ0_CAEJA</name>
<dbReference type="InterPro" id="IPR008962">
    <property type="entry name" value="PapD-like_sf"/>
</dbReference>
<protein>
    <submittedName>
        <fullName evidence="8">MSP domain-containing protein</fullName>
    </submittedName>
</protein>
<keyword evidence="3" id="KW-0206">Cytoskeleton</keyword>
<proteinExistence type="predicted"/>
<organism evidence="8 9">
    <name type="scientific">Caenorhabditis japonica</name>
    <dbReference type="NCBI Taxonomy" id="281687"/>
    <lineage>
        <taxon>Eukaryota</taxon>
        <taxon>Metazoa</taxon>
        <taxon>Ecdysozoa</taxon>
        <taxon>Nematoda</taxon>
        <taxon>Chromadorea</taxon>
        <taxon>Rhabditida</taxon>
        <taxon>Rhabditina</taxon>
        <taxon>Rhabditomorpha</taxon>
        <taxon>Rhabditoidea</taxon>
        <taxon>Rhabditidae</taxon>
        <taxon>Peloderinae</taxon>
        <taxon>Caenorhabditis</taxon>
    </lineage>
</organism>
<evidence type="ECO:0000259" key="7">
    <source>
        <dbReference type="PROSITE" id="PS50202"/>
    </source>
</evidence>
<comment type="function">
    <text evidence="5">Central component in molecular interactions underlying sperm crawling. Forms an extensive filament system that extends from sperm villipoda, along the leading edge of the pseudopod.</text>
</comment>
<dbReference type="PANTHER" id="PTHR22920">
    <property type="entry name" value="MAJOR SPERM PROTEIN"/>
    <property type="match status" value="1"/>
</dbReference>
<keyword evidence="9" id="KW-1185">Reference proteome</keyword>
<evidence type="ECO:0000313" key="9">
    <source>
        <dbReference type="Proteomes" id="UP000005237"/>
    </source>
</evidence>
<keyword evidence="2" id="KW-0963">Cytoplasm</keyword>
<dbReference type="Proteomes" id="UP000005237">
    <property type="component" value="Unassembled WGS sequence"/>
</dbReference>
<evidence type="ECO:0000256" key="4">
    <source>
        <dbReference type="ARBA" id="ARBA00023273"/>
    </source>
</evidence>
<dbReference type="SUPFAM" id="SSF49354">
    <property type="entry name" value="PapD-like"/>
    <property type="match status" value="1"/>
</dbReference>